<dbReference type="EMBL" id="UYWY01006571">
    <property type="protein sequence ID" value="VDM29906.1"/>
    <property type="molecule type" value="Genomic_DNA"/>
</dbReference>
<evidence type="ECO:0000313" key="5">
    <source>
        <dbReference type="Proteomes" id="UP000050794"/>
    </source>
</evidence>
<gene>
    <name evidence="4" type="ORF">TCNE_LOCUS4189</name>
</gene>
<dbReference type="Gene3D" id="3.40.50.40">
    <property type="match status" value="1"/>
</dbReference>
<dbReference type="PANTHER" id="PTHR11707:SF28">
    <property type="entry name" value="60 KDA LYSOPHOSPHOLIPASE"/>
    <property type="match status" value="1"/>
</dbReference>
<dbReference type="SUPFAM" id="SSF53774">
    <property type="entry name" value="Glutaminase/Asparaginase"/>
    <property type="match status" value="1"/>
</dbReference>
<dbReference type="InterPro" id="IPR037152">
    <property type="entry name" value="L-asparaginase_N_sf"/>
</dbReference>
<proteinExistence type="predicted"/>
<dbReference type="Gene3D" id="3.40.50.1170">
    <property type="entry name" value="L-asparaginase, N-terminal domain"/>
    <property type="match status" value="1"/>
</dbReference>
<accession>A0A183U6R9</accession>
<evidence type="ECO:0000256" key="1">
    <source>
        <dbReference type="ARBA" id="ARBA00012920"/>
    </source>
</evidence>
<dbReference type="Pfam" id="PF00710">
    <property type="entry name" value="Asparaginase"/>
    <property type="match status" value="1"/>
</dbReference>
<reference evidence="4 5" key="2">
    <citation type="submission" date="2018-11" db="EMBL/GenBank/DDBJ databases">
        <authorList>
            <consortium name="Pathogen Informatics"/>
        </authorList>
    </citation>
    <scope>NUCLEOTIDE SEQUENCE [LARGE SCALE GENOMIC DNA]</scope>
</reference>
<evidence type="ECO:0000259" key="2">
    <source>
        <dbReference type="Pfam" id="PF00710"/>
    </source>
</evidence>
<dbReference type="Proteomes" id="UP000050794">
    <property type="component" value="Unassembled WGS sequence"/>
</dbReference>
<evidence type="ECO:0000313" key="4">
    <source>
        <dbReference type="EMBL" id="VDM29906.1"/>
    </source>
</evidence>
<dbReference type="GO" id="GO:0009066">
    <property type="term" value="P:aspartate family amino acid metabolic process"/>
    <property type="evidence" value="ECO:0007669"/>
    <property type="project" value="UniProtKB-ARBA"/>
</dbReference>
<dbReference type="InterPro" id="IPR006034">
    <property type="entry name" value="Asparaginase/glutaminase-like"/>
</dbReference>
<dbReference type="AlphaFoldDB" id="A0A183U6R9"/>
<protein>
    <recommendedName>
        <fullName evidence="1">asparaginase</fullName>
        <ecNumber evidence="1">3.5.1.1</ecNumber>
    </recommendedName>
</protein>
<dbReference type="PIRSF" id="PIRSF500176">
    <property type="entry name" value="L_ASNase"/>
    <property type="match status" value="1"/>
</dbReference>
<dbReference type="SMART" id="SM00870">
    <property type="entry name" value="Asparaginase"/>
    <property type="match status" value="1"/>
</dbReference>
<dbReference type="PROSITE" id="PS51732">
    <property type="entry name" value="ASN_GLN_ASE_3"/>
    <property type="match status" value="1"/>
</dbReference>
<dbReference type="PANTHER" id="PTHR11707">
    <property type="entry name" value="L-ASPARAGINASE"/>
    <property type="match status" value="1"/>
</dbReference>
<feature type="domain" description="L-asparaginase N-terminal" evidence="2">
    <location>
        <begin position="2"/>
        <end position="56"/>
    </location>
</feature>
<dbReference type="GO" id="GO:0004067">
    <property type="term" value="F:asparaginase activity"/>
    <property type="evidence" value="ECO:0007669"/>
    <property type="project" value="UniProtKB-UniRule"/>
</dbReference>
<evidence type="ECO:0000259" key="3">
    <source>
        <dbReference type="Pfam" id="PF17763"/>
    </source>
</evidence>
<dbReference type="InterPro" id="IPR027473">
    <property type="entry name" value="L-asparaginase_C"/>
</dbReference>
<dbReference type="WBParaSite" id="TCNE_0000418901-mRNA-1">
    <property type="protein sequence ID" value="TCNE_0000418901-mRNA-1"/>
    <property type="gene ID" value="TCNE_0000418901"/>
</dbReference>
<dbReference type="Pfam" id="PF17763">
    <property type="entry name" value="Asparaginase_C"/>
    <property type="match status" value="1"/>
</dbReference>
<dbReference type="InterPro" id="IPR036152">
    <property type="entry name" value="Asp/glu_Ase-like_sf"/>
</dbReference>
<dbReference type="EC" id="3.5.1.1" evidence="1"/>
<sequence length="196" mass="22176">MAGNFDIPEVTVYFNNKLLRGNRSTKLDNSALDAFESPNMAPIAHVEITIKVNYESIFRSPSLAPFVVHDRLCRNVGLLRIFPSISIDSVRGFLRAPTQGVVLQTFGAGNMPSRRTDIIDEIKDAVDRGCIVVNCSQCVRGQVDVHYFTGKVSLRIFFFVYRALTIKSTITFIYFRIYCSCFSTLKLIFIVKVKLF</sequence>
<dbReference type="PIRSF" id="PIRSF001220">
    <property type="entry name" value="L-ASNase_gatD"/>
    <property type="match status" value="1"/>
</dbReference>
<evidence type="ECO:0000313" key="6">
    <source>
        <dbReference type="WBParaSite" id="TCNE_0000418901-mRNA-1"/>
    </source>
</evidence>
<organism evidence="5 6">
    <name type="scientific">Toxocara canis</name>
    <name type="common">Canine roundworm</name>
    <dbReference type="NCBI Taxonomy" id="6265"/>
    <lineage>
        <taxon>Eukaryota</taxon>
        <taxon>Metazoa</taxon>
        <taxon>Ecdysozoa</taxon>
        <taxon>Nematoda</taxon>
        <taxon>Chromadorea</taxon>
        <taxon>Rhabditida</taxon>
        <taxon>Spirurina</taxon>
        <taxon>Ascaridomorpha</taxon>
        <taxon>Ascaridoidea</taxon>
        <taxon>Toxocaridae</taxon>
        <taxon>Toxocara</taxon>
    </lineage>
</organism>
<name>A0A183U6R9_TOXCA</name>
<dbReference type="InterPro" id="IPR040919">
    <property type="entry name" value="Asparaginase_C"/>
</dbReference>
<dbReference type="InterPro" id="IPR027474">
    <property type="entry name" value="L-asparaginase_N"/>
</dbReference>
<feature type="domain" description="Asparaginase/glutaminase C-terminal" evidence="3">
    <location>
        <begin position="75"/>
        <end position="152"/>
    </location>
</feature>
<reference evidence="6" key="1">
    <citation type="submission" date="2016-06" db="UniProtKB">
        <authorList>
            <consortium name="WormBaseParasite"/>
        </authorList>
    </citation>
    <scope>IDENTIFICATION</scope>
</reference>
<keyword evidence="5" id="KW-1185">Reference proteome</keyword>